<comment type="caution">
    <text evidence="6">The sequence shown here is derived from an EMBL/GenBank/DDBJ whole genome shotgun (WGS) entry which is preliminary data.</text>
</comment>
<dbReference type="GO" id="GO:0004190">
    <property type="term" value="F:aspartic-type endopeptidase activity"/>
    <property type="evidence" value="ECO:0007669"/>
    <property type="project" value="InterPro"/>
</dbReference>
<dbReference type="GO" id="GO:0016779">
    <property type="term" value="F:nucleotidyltransferase activity"/>
    <property type="evidence" value="ECO:0007669"/>
    <property type="project" value="UniProtKB-KW"/>
</dbReference>
<dbReference type="Proteomes" id="UP000683360">
    <property type="component" value="Unassembled WGS sequence"/>
</dbReference>
<dbReference type="GO" id="GO:0004519">
    <property type="term" value="F:endonuclease activity"/>
    <property type="evidence" value="ECO:0007669"/>
    <property type="project" value="UniProtKB-KW"/>
</dbReference>
<evidence type="ECO:0000256" key="3">
    <source>
        <dbReference type="ARBA" id="ARBA00022722"/>
    </source>
</evidence>
<organism evidence="6 7">
    <name type="scientific">Mytilus edulis</name>
    <name type="common">Blue mussel</name>
    <dbReference type="NCBI Taxonomy" id="6550"/>
    <lineage>
        <taxon>Eukaryota</taxon>
        <taxon>Metazoa</taxon>
        <taxon>Spiralia</taxon>
        <taxon>Lophotrochozoa</taxon>
        <taxon>Mollusca</taxon>
        <taxon>Bivalvia</taxon>
        <taxon>Autobranchia</taxon>
        <taxon>Pteriomorphia</taxon>
        <taxon>Mytilida</taxon>
        <taxon>Mytiloidea</taxon>
        <taxon>Mytilidae</taxon>
        <taxon>Mytilinae</taxon>
        <taxon>Mytilus</taxon>
    </lineage>
</organism>
<dbReference type="Gene3D" id="3.30.70.270">
    <property type="match status" value="1"/>
</dbReference>
<feature type="domain" description="Reverse transcriptase" evidence="5">
    <location>
        <begin position="655"/>
        <end position="775"/>
    </location>
</feature>
<dbReference type="GO" id="GO:0006508">
    <property type="term" value="P:proteolysis"/>
    <property type="evidence" value="ECO:0007669"/>
    <property type="project" value="InterPro"/>
</dbReference>
<dbReference type="InterPro" id="IPR050951">
    <property type="entry name" value="Retrovirus_Pol_polyprotein"/>
</dbReference>
<keyword evidence="2" id="KW-0548">Nucleotidyltransferase</keyword>
<dbReference type="InterPro" id="IPR043502">
    <property type="entry name" value="DNA/RNA_pol_sf"/>
</dbReference>
<dbReference type="CDD" id="cd00303">
    <property type="entry name" value="retropepsin_like"/>
    <property type="match status" value="1"/>
</dbReference>
<dbReference type="PANTHER" id="PTHR37984">
    <property type="entry name" value="PROTEIN CBG26694"/>
    <property type="match status" value="1"/>
</dbReference>
<evidence type="ECO:0000313" key="7">
    <source>
        <dbReference type="Proteomes" id="UP000683360"/>
    </source>
</evidence>
<keyword evidence="1" id="KW-0808">Transferase</keyword>
<evidence type="ECO:0000256" key="1">
    <source>
        <dbReference type="ARBA" id="ARBA00022679"/>
    </source>
</evidence>
<protein>
    <recommendedName>
        <fullName evidence="5">Reverse transcriptase domain-containing protein</fullName>
    </recommendedName>
</protein>
<keyword evidence="3" id="KW-0540">Nuclease</keyword>
<evidence type="ECO:0000256" key="2">
    <source>
        <dbReference type="ARBA" id="ARBA00022695"/>
    </source>
</evidence>
<dbReference type="AlphaFoldDB" id="A0A8S3UD30"/>
<dbReference type="Gene3D" id="2.40.70.10">
    <property type="entry name" value="Acid Proteases"/>
    <property type="match status" value="1"/>
</dbReference>
<dbReference type="InterPro" id="IPR043128">
    <property type="entry name" value="Rev_trsase/Diguanyl_cyclase"/>
</dbReference>
<dbReference type="PROSITE" id="PS00141">
    <property type="entry name" value="ASP_PROTEASE"/>
    <property type="match status" value="1"/>
</dbReference>
<dbReference type="InterPro" id="IPR021109">
    <property type="entry name" value="Peptidase_aspartic_dom_sf"/>
</dbReference>
<keyword evidence="4" id="KW-0255">Endonuclease</keyword>
<keyword evidence="7" id="KW-1185">Reference proteome</keyword>
<dbReference type="InterPro" id="IPR001969">
    <property type="entry name" value="Aspartic_peptidase_AS"/>
</dbReference>
<proteinExistence type="predicted"/>
<evidence type="ECO:0000313" key="6">
    <source>
        <dbReference type="EMBL" id="CAG2243728.1"/>
    </source>
</evidence>
<evidence type="ECO:0000256" key="4">
    <source>
        <dbReference type="ARBA" id="ARBA00022759"/>
    </source>
</evidence>
<dbReference type="InterPro" id="IPR000477">
    <property type="entry name" value="RT_dom"/>
</dbReference>
<dbReference type="SUPFAM" id="SSF50630">
    <property type="entry name" value="Acid proteases"/>
    <property type="match status" value="1"/>
</dbReference>
<gene>
    <name evidence="6" type="ORF">MEDL_55830</name>
</gene>
<name>A0A8S3UD30_MYTED</name>
<dbReference type="EMBL" id="CAJPWZ010002712">
    <property type="protein sequence ID" value="CAG2243728.1"/>
    <property type="molecule type" value="Genomic_DNA"/>
</dbReference>
<dbReference type="Gene3D" id="3.10.10.10">
    <property type="entry name" value="HIV Type 1 Reverse Transcriptase, subunit A, domain 1"/>
    <property type="match status" value="1"/>
</dbReference>
<dbReference type="SUPFAM" id="SSF56672">
    <property type="entry name" value="DNA/RNA polymerases"/>
    <property type="match status" value="1"/>
</dbReference>
<sequence>MAGTRAPKQWSLSKVETITSFEAWRQNLQYTLSLDQNFAAFLVDGFTWLKKTNANPLRGIADDGEAVAEANRRTAAQKCTHLDLMLGQIANYCPIISRNTIIKNSTSINSIWQSIRLHYGFQSTGGHFLDFNSIFLEPDERPEDLFQRLASFIEDNMLRAGGNIHHHGEVPEADEELSPSLENPDCTNLALDSLLDEIHSATDAKVLRASIKDKHFDRSAKKTGSIRTGRQIKCCILCKQAGRPSQHFLSTCKYLPDEDKQYMSRVRQSYCTEVGDSESEEVGDSESEDNVDNEQVSFLNDNVGPSKLRVVSALRRVSTKQSPYFKAFYKHFPLELTLDTGAEVSMIKASSADYIGVTIKKSNHSALQADGVTPLNIVGECHFTLSRDGIELQLEALVVNDLDVDILAGIPFMSSNDIAIFPSKHKIVIRDKVTVMYGSPNEELNSSNTRVRRTQAFLIRAPSASSVVWPGCYGEYDIPSEIESDCILAIEPHTDASLRLTTTIDNAPEAPDNIRDIKTTNYIDTTHTSQFFKQVSVDPDNLLSPDLQTQFNELLRKFSEVFSPNFEGYNGEIGPFEASVNMGPVQPPQRKGRMPQYSKNNLVELQNKFDELECKGVFRKPEDVGISVEYINPSFLVKKASGGFRLVTAFADVGRYSKPQPSLMPDVDSTLRTIAQWKYIIKSDLTSAFYQIPLAKDSMKYCGVATPYRGVRVYTRCAMGMPGSETALEELMCRIVGDFLQKGCVAKLADDLFCGGNTPEELLYNWECVLQSLQKIRNLPIT</sequence>
<reference evidence="6" key="1">
    <citation type="submission" date="2021-03" db="EMBL/GenBank/DDBJ databases">
        <authorList>
            <person name="Bekaert M."/>
        </authorList>
    </citation>
    <scope>NUCLEOTIDE SEQUENCE</scope>
</reference>
<accession>A0A8S3UD30</accession>
<dbReference type="Pfam" id="PF00078">
    <property type="entry name" value="RVT_1"/>
    <property type="match status" value="1"/>
</dbReference>
<dbReference type="PANTHER" id="PTHR37984:SF5">
    <property type="entry name" value="PROTEIN NYNRIN-LIKE"/>
    <property type="match status" value="1"/>
</dbReference>
<dbReference type="OrthoDB" id="6113439at2759"/>
<keyword evidence="4" id="KW-0378">Hydrolase</keyword>
<evidence type="ECO:0000259" key="5">
    <source>
        <dbReference type="Pfam" id="PF00078"/>
    </source>
</evidence>